<evidence type="ECO:0000256" key="6">
    <source>
        <dbReference type="ARBA" id="ARBA00022737"/>
    </source>
</evidence>
<organism evidence="24 25">
    <name type="scientific">Salvator merianae</name>
    <name type="common">Argentine black and white tegu</name>
    <name type="synonym">Tupinambis merianae</name>
    <dbReference type="NCBI Taxonomy" id="96440"/>
    <lineage>
        <taxon>Eukaryota</taxon>
        <taxon>Metazoa</taxon>
        <taxon>Chordata</taxon>
        <taxon>Craniata</taxon>
        <taxon>Vertebrata</taxon>
        <taxon>Euteleostomi</taxon>
        <taxon>Lepidosauria</taxon>
        <taxon>Squamata</taxon>
        <taxon>Bifurcata</taxon>
        <taxon>Unidentata</taxon>
        <taxon>Episquamata</taxon>
        <taxon>Laterata</taxon>
        <taxon>Teiioidea</taxon>
        <taxon>Teiidae</taxon>
        <taxon>Salvator</taxon>
    </lineage>
</organism>
<dbReference type="Pfam" id="PF13927">
    <property type="entry name" value="Ig_3"/>
    <property type="match status" value="1"/>
</dbReference>
<feature type="domain" description="Ig-like" evidence="23">
    <location>
        <begin position="229"/>
        <end position="317"/>
    </location>
</feature>
<dbReference type="InterPro" id="IPR013106">
    <property type="entry name" value="Ig_V-set"/>
</dbReference>
<dbReference type="InterPro" id="IPR003599">
    <property type="entry name" value="Ig_sub"/>
</dbReference>
<dbReference type="GO" id="GO:0098631">
    <property type="term" value="F:cell adhesion mediator activity"/>
    <property type="evidence" value="ECO:0007669"/>
    <property type="project" value="Ensembl"/>
</dbReference>
<dbReference type="GO" id="GO:0098839">
    <property type="term" value="C:postsynaptic density membrane"/>
    <property type="evidence" value="ECO:0007669"/>
    <property type="project" value="Ensembl"/>
</dbReference>
<evidence type="ECO:0000256" key="5">
    <source>
        <dbReference type="ARBA" id="ARBA00022729"/>
    </source>
</evidence>
<dbReference type="GO" id="GO:0009566">
    <property type="term" value="P:fertilization"/>
    <property type="evidence" value="ECO:0007669"/>
    <property type="project" value="Ensembl"/>
</dbReference>
<evidence type="ECO:0000256" key="8">
    <source>
        <dbReference type="ARBA" id="ARBA00022949"/>
    </source>
</evidence>
<dbReference type="GO" id="GO:0150052">
    <property type="term" value="P:regulation of postsynapse assembly"/>
    <property type="evidence" value="ECO:0007669"/>
    <property type="project" value="Ensembl"/>
</dbReference>
<feature type="compositionally biased region" description="Low complexity" evidence="21">
    <location>
        <begin position="14"/>
        <end position="25"/>
    </location>
</feature>
<keyword evidence="7" id="KW-0130">Cell adhesion</keyword>
<evidence type="ECO:0000256" key="14">
    <source>
        <dbReference type="ARBA" id="ARBA00023257"/>
    </source>
</evidence>
<keyword evidence="4 22" id="KW-0812">Transmembrane</keyword>
<feature type="transmembrane region" description="Helical" evidence="22">
    <location>
        <begin position="461"/>
        <end position="487"/>
    </location>
</feature>
<dbReference type="GO" id="GO:0060042">
    <property type="term" value="P:retina morphogenesis in camera-type eye"/>
    <property type="evidence" value="ECO:0007669"/>
    <property type="project" value="Ensembl"/>
</dbReference>
<name>A0A8D0DHA9_SALMN</name>
<dbReference type="SUPFAM" id="SSF48726">
    <property type="entry name" value="Immunoglobulin"/>
    <property type="match status" value="3"/>
</dbReference>
<comment type="similarity">
    <text evidence="2">Belongs to the nectin family.</text>
</comment>
<dbReference type="InterPro" id="IPR007110">
    <property type="entry name" value="Ig-like_dom"/>
</dbReference>
<evidence type="ECO:0000256" key="12">
    <source>
        <dbReference type="ARBA" id="ARBA00023157"/>
    </source>
</evidence>
<dbReference type="AlphaFoldDB" id="A0A8D0DHA9"/>
<evidence type="ECO:0000256" key="15">
    <source>
        <dbReference type="ARBA" id="ARBA00023319"/>
    </source>
</evidence>
<dbReference type="GO" id="GO:0002089">
    <property type="term" value="P:lens morphogenesis in camera-type eye"/>
    <property type="evidence" value="ECO:0007669"/>
    <property type="project" value="Ensembl"/>
</dbReference>
<evidence type="ECO:0000259" key="23">
    <source>
        <dbReference type="PROSITE" id="PS50835"/>
    </source>
</evidence>
<evidence type="ECO:0000256" key="4">
    <source>
        <dbReference type="ARBA" id="ARBA00022692"/>
    </source>
</evidence>
<dbReference type="FunFam" id="2.60.40.10:FF:000511">
    <property type="entry name" value="Nectin cell adhesion molecule 3"/>
    <property type="match status" value="1"/>
</dbReference>
<reference evidence="24" key="2">
    <citation type="submission" date="2025-09" db="UniProtKB">
        <authorList>
            <consortium name="Ensembl"/>
        </authorList>
    </citation>
    <scope>IDENTIFICATION</scope>
</reference>
<dbReference type="PROSITE" id="PS50835">
    <property type="entry name" value="IG_LIKE"/>
    <property type="match status" value="3"/>
</dbReference>
<dbReference type="GO" id="GO:0061951">
    <property type="term" value="P:establishment of protein localization to plasma membrane"/>
    <property type="evidence" value="ECO:0007669"/>
    <property type="project" value="Ensembl"/>
</dbReference>
<evidence type="ECO:0000256" key="7">
    <source>
        <dbReference type="ARBA" id="ARBA00022889"/>
    </source>
</evidence>
<dbReference type="SMART" id="SM00406">
    <property type="entry name" value="IGv"/>
    <property type="match status" value="1"/>
</dbReference>
<keyword evidence="5" id="KW-0732">Signal</keyword>
<keyword evidence="9 22" id="KW-1133">Transmembrane helix</keyword>
<dbReference type="FunFam" id="2.60.40.10:FF:000378">
    <property type="entry name" value="Nectin cell adhesion molecule 3"/>
    <property type="match status" value="1"/>
</dbReference>
<dbReference type="InterPro" id="IPR036179">
    <property type="entry name" value="Ig-like_dom_sf"/>
</dbReference>
<dbReference type="GO" id="GO:0042803">
    <property type="term" value="F:protein homodimerization activity"/>
    <property type="evidence" value="ECO:0007669"/>
    <property type="project" value="Ensembl"/>
</dbReference>
<keyword evidence="15" id="KW-0393">Immunoglobulin domain</keyword>
<evidence type="ECO:0000256" key="2">
    <source>
        <dbReference type="ARBA" id="ARBA00007810"/>
    </source>
</evidence>
<dbReference type="PANTHER" id="PTHR23277:SF12">
    <property type="entry name" value="NECTIN-3"/>
    <property type="match status" value="1"/>
</dbReference>
<dbReference type="GO" id="GO:1902414">
    <property type="term" value="P:protein localization to cell junction"/>
    <property type="evidence" value="ECO:0007669"/>
    <property type="project" value="Ensembl"/>
</dbReference>
<evidence type="ECO:0000256" key="1">
    <source>
        <dbReference type="ARBA" id="ARBA00004536"/>
    </source>
</evidence>
<dbReference type="SMART" id="SM00408">
    <property type="entry name" value="IGc2"/>
    <property type="match status" value="2"/>
</dbReference>
<protein>
    <recommendedName>
        <fullName evidence="18">Nectin-3</fullName>
    </recommendedName>
    <alternativeName>
        <fullName evidence="19">Nectin cell adhesion molecule 3</fullName>
    </alternativeName>
    <alternativeName>
        <fullName evidence="20">Poliovirus receptor-related protein 3</fullName>
    </alternativeName>
</protein>
<dbReference type="GO" id="GO:0044291">
    <property type="term" value="C:cell-cell contact zone"/>
    <property type="evidence" value="ECO:0007669"/>
    <property type="project" value="Ensembl"/>
</dbReference>
<proteinExistence type="inferred from homology"/>
<dbReference type="GeneTree" id="ENSGT00940000156028"/>
<comment type="subunit">
    <text evidence="17">Cis- and trans-homodimer. Can form trans-heterodimers with NECTIN1, NECTIN2, PVR, IGSF4B/Necl-1 and with IGSF4. Interaction between NECTIN1 and NECTIN3 on the pre- and postsynaptic sites, respectively, initiates the formation of puncta adherentia junctions between axons and dendrites. Interacts (via Cytoplasmic domain) with AFDN, providing a connection with the actin cytoskeleton. Binds with low affinity to TIGIT.</text>
</comment>
<keyword evidence="12" id="KW-1015">Disulfide bond</keyword>
<dbReference type="GO" id="GO:0046718">
    <property type="term" value="P:symbiont entry into host cell"/>
    <property type="evidence" value="ECO:0007669"/>
    <property type="project" value="InterPro"/>
</dbReference>
<sequence>MVCPVPLEGGAAAVAATPPHTATHGPGAGKRRRRRRLRSEVVAAAAAAAGSGASSMAGSIVAAVPSAAPSGHPLPSSPPLRRLRHHRCCCRRLAMPTLPGLLSLGLLLSRVFCGALAGPIVDPHVKAVWGKNVTLKCIIDINETLTQITWEKIQGKSAQTIAVHHPEYGFSVQGEYQGRVLLKNTSLTDASIILTNVTFSDSGEYVCKAVTFPLGNAQSSTTVAVLVEPIVSLTKGPNALIDGANQTVAAICTAATGKPAAEVVWESDLGETESTSISYSNETVTVESQYKLVPTRFARGRRITCVVKHPALEKEIRMFHVLDIQYSPEVTVTGYDGNWYIGRENVLLRCNADANPLPMEFTWSRSDGSWPEGLQPLNNTLHFNSPLTNNYTGTYICTVANALGQRSDHKTIYILDPPTTTTSPPTIPWLPSTDGITGLATEPKLKLFTTSPWPTIQEDNWGTIIGSAVGGALFLILICVLIGAIWYRRRTFRGDYFAKNYIPPSDMQKESPIDNLQVEDVDSYPDSVQKEIKHPVNSLITKDYLGESEKTDWNKVDTINRYQDRYERPMDYYEGGTLGMKYLGEECYDENEDDLVSHVDGSVISRKEWYV</sequence>
<evidence type="ECO:0000256" key="9">
    <source>
        <dbReference type="ARBA" id="ARBA00022989"/>
    </source>
</evidence>
<dbReference type="InterPro" id="IPR033320">
    <property type="entry name" value="IgC1_2_Nectin-3-4-like"/>
</dbReference>
<dbReference type="CDD" id="cd07704">
    <property type="entry name" value="IgC1_2_Nectin-3-4_like"/>
    <property type="match status" value="1"/>
</dbReference>
<keyword evidence="25" id="KW-1185">Reference proteome</keyword>
<keyword evidence="14" id="KW-0628">Postsynaptic cell membrane</keyword>
<evidence type="ECO:0000256" key="20">
    <source>
        <dbReference type="ARBA" id="ARBA00083946"/>
    </source>
</evidence>
<evidence type="ECO:0000256" key="16">
    <source>
        <dbReference type="ARBA" id="ARBA00035006"/>
    </source>
</evidence>
<keyword evidence="3" id="KW-1003">Cell membrane</keyword>
<dbReference type="SMART" id="SM00409">
    <property type="entry name" value="IG"/>
    <property type="match status" value="2"/>
</dbReference>
<dbReference type="GO" id="GO:0007156">
    <property type="term" value="P:homophilic cell adhesion via plasma membrane adhesion molecules"/>
    <property type="evidence" value="ECO:0007669"/>
    <property type="project" value="Ensembl"/>
</dbReference>
<feature type="region of interest" description="Disordered" evidence="21">
    <location>
        <begin position="14"/>
        <end position="35"/>
    </location>
</feature>
<evidence type="ECO:0000256" key="3">
    <source>
        <dbReference type="ARBA" id="ARBA00022475"/>
    </source>
</evidence>
<comment type="subcellular location">
    <subcellularLocation>
        <location evidence="1">Cell junction</location>
        <location evidence="1">Adherens junction</location>
    </subcellularLocation>
    <subcellularLocation>
        <location evidence="16">Postsynaptic cell membrane</location>
        <topology evidence="16">Single-pass type I membrane protein</topology>
    </subcellularLocation>
</comment>
<dbReference type="CDD" id="cd12087">
    <property type="entry name" value="TM_EGFR-like"/>
    <property type="match status" value="1"/>
</dbReference>
<evidence type="ECO:0000256" key="11">
    <source>
        <dbReference type="ARBA" id="ARBA00023136"/>
    </source>
</evidence>
<dbReference type="InterPro" id="IPR013162">
    <property type="entry name" value="CD80_C2-set"/>
</dbReference>
<keyword evidence="10" id="KW-0770">Synapse</keyword>
<dbReference type="FunFam" id="2.60.40.10:FF:000298">
    <property type="entry name" value="Nectin cell adhesion molecule 3"/>
    <property type="match status" value="1"/>
</dbReference>
<dbReference type="Pfam" id="PF07686">
    <property type="entry name" value="V-set"/>
    <property type="match status" value="1"/>
</dbReference>
<feature type="domain" description="Ig-like" evidence="23">
    <location>
        <begin position="328"/>
        <end position="413"/>
    </location>
</feature>
<evidence type="ECO:0000256" key="18">
    <source>
        <dbReference type="ARBA" id="ARBA00069651"/>
    </source>
</evidence>
<accession>A0A8D0DHA9</accession>
<dbReference type="GO" id="GO:0005912">
    <property type="term" value="C:adherens junction"/>
    <property type="evidence" value="ECO:0007669"/>
    <property type="project" value="UniProtKB-SubCell"/>
</dbReference>
<evidence type="ECO:0000256" key="22">
    <source>
        <dbReference type="SAM" id="Phobius"/>
    </source>
</evidence>
<dbReference type="InterPro" id="IPR013783">
    <property type="entry name" value="Ig-like_fold"/>
</dbReference>
<keyword evidence="6" id="KW-0677">Repeat</keyword>
<dbReference type="Proteomes" id="UP000694421">
    <property type="component" value="Unplaced"/>
</dbReference>
<dbReference type="InterPro" id="IPR051427">
    <property type="entry name" value="Nectin/Nectin-like"/>
</dbReference>
<dbReference type="GO" id="GO:0043296">
    <property type="term" value="C:apical junction complex"/>
    <property type="evidence" value="ECO:0007669"/>
    <property type="project" value="Ensembl"/>
</dbReference>
<keyword evidence="11 22" id="KW-0472">Membrane</keyword>
<dbReference type="OMA" id="KYPVNGY"/>
<keyword evidence="8" id="KW-0965">Cell junction</keyword>
<evidence type="ECO:0000256" key="17">
    <source>
        <dbReference type="ARBA" id="ARBA00065327"/>
    </source>
</evidence>
<dbReference type="Gene3D" id="2.60.40.10">
    <property type="entry name" value="Immunoglobulins"/>
    <property type="match status" value="3"/>
</dbReference>
<evidence type="ECO:0000313" key="24">
    <source>
        <dbReference type="Ensembl" id="ENSSMRP00000003974.1"/>
    </source>
</evidence>
<evidence type="ECO:0000256" key="19">
    <source>
        <dbReference type="ARBA" id="ARBA00082570"/>
    </source>
</evidence>
<dbReference type="Ensembl" id="ENSSMRT00000004707.1">
    <property type="protein sequence ID" value="ENSSMRP00000003974.1"/>
    <property type="gene ID" value="ENSSMRG00000003311.1"/>
</dbReference>
<dbReference type="GO" id="GO:0090103">
    <property type="term" value="P:cochlea morphogenesis"/>
    <property type="evidence" value="ECO:0007669"/>
    <property type="project" value="Ensembl"/>
</dbReference>
<reference evidence="24" key="1">
    <citation type="submission" date="2025-08" db="UniProtKB">
        <authorList>
            <consortium name="Ensembl"/>
        </authorList>
    </citation>
    <scope>IDENTIFICATION</scope>
</reference>
<dbReference type="InterPro" id="IPR003598">
    <property type="entry name" value="Ig_sub2"/>
</dbReference>
<dbReference type="Pfam" id="PF08205">
    <property type="entry name" value="C2-set_2"/>
    <property type="match status" value="1"/>
</dbReference>
<evidence type="ECO:0000256" key="13">
    <source>
        <dbReference type="ARBA" id="ARBA00023180"/>
    </source>
</evidence>
<feature type="domain" description="Ig-like" evidence="23">
    <location>
        <begin position="119"/>
        <end position="224"/>
    </location>
</feature>
<evidence type="ECO:0000256" key="21">
    <source>
        <dbReference type="SAM" id="MobiDB-lite"/>
    </source>
</evidence>
<dbReference type="GO" id="GO:0007157">
    <property type="term" value="P:heterophilic cell-cell adhesion via plasma membrane cell adhesion molecules"/>
    <property type="evidence" value="ECO:0007669"/>
    <property type="project" value="Ensembl"/>
</dbReference>
<evidence type="ECO:0000313" key="25">
    <source>
        <dbReference type="Proteomes" id="UP000694421"/>
    </source>
</evidence>
<dbReference type="PANTHER" id="PTHR23277">
    <property type="entry name" value="NECTIN-RELATED"/>
    <property type="match status" value="1"/>
</dbReference>
<keyword evidence="13" id="KW-0325">Glycoprotein</keyword>
<evidence type="ECO:0000256" key="10">
    <source>
        <dbReference type="ARBA" id="ARBA00023018"/>
    </source>
</evidence>